<keyword evidence="5" id="KW-1185">Reference proteome</keyword>
<accession>A0AAY4DEI7</accession>
<dbReference type="Pfam" id="PF07653">
    <property type="entry name" value="SH3_2"/>
    <property type="match status" value="1"/>
</dbReference>
<reference evidence="4 5" key="1">
    <citation type="submission" date="2020-06" db="EMBL/GenBank/DDBJ databases">
        <authorList>
            <consortium name="Wellcome Sanger Institute Data Sharing"/>
        </authorList>
    </citation>
    <scope>NUCLEOTIDE SEQUENCE [LARGE SCALE GENOMIC DNA]</scope>
</reference>
<dbReference type="InterPro" id="IPR042801">
    <property type="entry name" value="OTOR"/>
</dbReference>
<reference evidence="4" key="3">
    <citation type="submission" date="2025-09" db="UniProtKB">
        <authorList>
            <consortium name="Ensembl"/>
        </authorList>
    </citation>
    <scope>IDENTIFICATION</scope>
</reference>
<name>A0AAY4DEI7_9TELE</name>
<protein>
    <recommendedName>
        <fullName evidence="3">SH3 domain-containing protein</fullName>
    </recommendedName>
</protein>
<dbReference type="AlphaFoldDB" id="A0AAY4DEI7"/>
<evidence type="ECO:0000256" key="1">
    <source>
        <dbReference type="ARBA" id="ARBA00022443"/>
    </source>
</evidence>
<dbReference type="InterPro" id="IPR001452">
    <property type="entry name" value="SH3_domain"/>
</dbReference>
<dbReference type="PROSITE" id="PS50002">
    <property type="entry name" value="SH3"/>
    <property type="match status" value="1"/>
</dbReference>
<dbReference type="Ensembl" id="ENSDCDT00010054025.1">
    <property type="protein sequence ID" value="ENSDCDP00010043947.1"/>
    <property type="gene ID" value="ENSDCDG00010027306.1"/>
</dbReference>
<reference evidence="4" key="2">
    <citation type="submission" date="2025-08" db="UniProtKB">
        <authorList>
            <consortium name="Ensembl"/>
        </authorList>
    </citation>
    <scope>IDENTIFICATION</scope>
</reference>
<evidence type="ECO:0000313" key="4">
    <source>
        <dbReference type="Ensembl" id="ENSDCDP00010043947.1"/>
    </source>
</evidence>
<keyword evidence="1 2" id="KW-0728">SH3 domain</keyword>
<dbReference type="GeneTree" id="ENSGT00950000182767"/>
<dbReference type="SUPFAM" id="SSF50044">
    <property type="entry name" value="SH3-domain"/>
    <property type="match status" value="1"/>
</dbReference>
<dbReference type="PANTHER" id="PTHR47146">
    <property type="entry name" value="OTORAPLIN"/>
    <property type="match status" value="1"/>
</dbReference>
<gene>
    <name evidence="4" type="primary">OTOR</name>
</gene>
<proteinExistence type="predicted"/>
<dbReference type="PANTHER" id="PTHR47146:SF1">
    <property type="entry name" value="OTORAPLIN"/>
    <property type="match status" value="1"/>
</dbReference>
<evidence type="ECO:0000259" key="3">
    <source>
        <dbReference type="PROSITE" id="PS50002"/>
    </source>
</evidence>
<evidence type="ECO:0000256" key="2">
    <source>
        <dbReference type="PROSITE-ProRule" id="PRU00192"/>
    </source>
</evidence>
<sequence length="205" mass="23285">MWRICPSSGQSTVSGTLQIHEPFQAQTHWSVHSAEKMTPSRRFLLLLCLGSFYLSANAAPLGKLAENKLCADEECAYVISMATALEDFVAPDCRFINLKRGQMIFVYSKLVPEGGAGVFWSGSIYSNRYVDQLGIIGYFPVNYVNETYIFQKDTVNIPATVSIHLPVNKCKTNFTRHYFCIFFLLEHGLLLSLRRWKMIWSSTSF</sequence>
<evidence type="ECO:0000313" key="5">
    <source>
        <dbReference type="Proteomes" id="UP000694580"/>
    </source>
</evidence>
<feature type="domain" description="SH3" evidence="3">
    <location>
        <begin position="77"/>
        <end position="149"/>
    </location>
</feature>
<dbReference type="GO" id="GO:0001502">
    <property type="term" value="P:cartilage condensation"/>
    <property type="evidence" value="ECO:0007669"/>
    <property type="project" value="TreeGrafter"/>
</dbReference>
<dbReference type="Gene3D" id="2.30.30.40">
    <property type="entry name" value="SH3 Domains"/>
    <property type="match status" value="1"/>
</dbReference>
<dbReference type="Proteomes" id="UP000694580">
    <property type="component" value="Chromosome 8"/>
</dbReference>
<dbReference type="InterPro" id="IPR036028">
    <property type="entry name" value="SH3-like_dom_sf"/>
</dbReference>
<dbReference type="SMART" id="SM00326">
    <property type="entry name" value="SH3"/>
    <property type="match status" value="1"/>
</dbReference>
<organism evidence="4 5">
    <name type="scientific">Denticeps clupeoides</name>
    <name type="common">denticle herring</name>
    <dbReference type="NCBI Taxonomy" id="299321"/>
    <lineage>
        <taxon>Eukaryota</taxon>
        <taxon>Metazoa</taxon>
        <taxon>Chordata</taxon>
        <taxon>Craniata</taxon>
        <taxon>Vertebrata</taxon>
        <taxon>Euteleostomi</taxon>
        <taxon>Actinopterygii</taxon>
        <taxon>Neopterygii</taxon>
        <taxon>Teleostei</taxon>
        <taxon>Clupei</taxon>
        <taxon>Clupeiformes</taxon>
        <taxon>Denticipitoidei</taxon>
        <taxon>Denticipitidae</taxon>
        <taxon>Denticeps</taxon>
    </lineage>
</organism>